<sequence>MLDLPSWPSPRPFMDAPGEEEYSRVTDPARYRIVHERARVWTQVLGAVPGVQVERLPPGPLDTDGHLGDFDRGVRISSEREGTLPLLLLERDAQVTGGPDHSPGLAVLHLAIVEPTVSLELHPDCGCDACDTGSQDLLRAIDEALMAVVGGPFVTLRGRGWQADWHPGGGSSRSTGRGLDHDTLMDLCRRLAAGEDVRLPRGTRSFVGQSWFVST</sequence>
<evidence type="ECO:0000313" key="3">
    <source>
        <dbReference type="Proteomes" id="UP000315395"/>
    </source>
</evidence>
<dbReference type="Pfam" id="PF19736">
    <property type="entry name" value="DUF6226"/>
    <property type="match status" value="1"/>
</dbReference>
<reference evidence="2 3" key="1">
    <citation type="submission" date="2019-07" db="EMBL/GenBank/DDBJ databases">
        <title>complete genome sequencing of Ornithinimicrobium sp. H23M54.</title>
        <authorList>
            <person name="Bae J.-W."/>
            <person name="Lee S.-Y."/>
        </authorList>
    </citation>
    <scope>NUCLEOTIDE SEQUENCE [LARGE SCALE GENOMIC DNA]</scope>
    <source>
        <strain evidence="2 3">H23M54</strain>
    </source>
</reference>
<evidence type="ECO:0000313" key="2">
    <source>
        <dbReference type="EMBL" id="QDO90430.1"/>
    </source>
</evidence>
<feature type="region of interest" description="Disordered" evidence="1">
    <location>
        <begin position="1"/>
        <end position="20"/>
    </location>
</feature>
<protein>
    <submittedName>
        <fullName evidence="2">Uncharacterized protein</fullName>
    </submittedName>
</protein>
<dbReference type="Proteomes" id="UP000315395">
    <property type="component" value="Chromosome"/>
</dbReference>
<name>A0A516GGF8_9MICO</name>
<dbReference type="AlphaFoldDB" id="A0A516GGF8"/>
<gene>
    <name evidence="2" type="ORF">FNH13_14435</name>
</gene>
<evidence type="ECO:0000256" key="1">
    <source>
        <dbReference type="SAM" id="MobiDB-lite"/>
    </source>
</evidence>
<dbReference type="EMBL" id="CP041616">
    <property type="protein sequence ID" value="QDO90430.1"/>
    <property type="molecule type" value="Genomic_DNA"/>
</dbReference>
<accession>A0A516GGF8</accession>
<organism evidence="2 3">
    <name type="scientific">Ornithinimicrobium ciconiae</name>
    <dbReference type="NCBI Taxonomy" id="2594265"/>
    <lineage>
        <taxon>Bacteria</taxon>
        <taxon>Bacillati</taxon>
        <taxon>Actinomycetota</taxon>
        <taxon>Actinomycetes</taxon>
        <taxon>Micrococcales</taxon>
        <taxon>Ornithinimicrobiaceae</taxon>
        <taxon>Ornithinimicrobium</taxon>
    </lineage>
</organism>
<keyword evidence="3" id="KW-1185">Reference proteome</keyword>
<dbReference type="KEGG" id="orz:FNH13_14435"/>
<dbReference type="InterPro" id="IPR045773">
    <property type="entry name" value="DUF6226"/>
</dbReference>
<dbReference type="OrthoDB" id="3290597at2"/>
<proteinExistence type="predicted"/>